<dbReference type="InterPro" id="IPR001881">
    <property type="entry name" value="EGF-like_Ca-bd_dom"/>
</dbReference>
<dbReference type="InterPro" id="IPR018097">
    <property type="entry name" value="EGF_Ca-bd_CS"/>
</dbReference>
<dbReference type="PROSITE" id="PS01186">
    <property type="entry name" value="EGF_2"/>
    <property type="match status" value="5"/>
</dbReference>
<keyword evidence="4" id="KW-0732">Signal</keyword>
<dbReference type="Pfam" id="PF07645">
    <property type="entry name" value="EGF_CA"/>
    <property type="match status" value="4"/>
</dbReference>
<comment type="subcellular location">
    <subcellularLocation>
        <location evidence="1">Membrane</location>
        <topology evidence="1">Single-pass type I membrane protein</topology>
    </subcellularLocation>
</comment>
<name>A0A1I7W651_HETBA</name>
<dbReference type="SUPFAM" id="SSF57184">
    <property type="entry name" value="Growth factor receptor domain"/>
    <property type="match status" value="2"/>
</dbReference>
<accession>A0A1I7W651</accession>
<evidence type="ECO:0000256" key="4">
    <source>
        <dbReference type="ARBA" id="ARBA00022729"/>
    </source>
</evidence>
<dbReference type="GO" id="GO:0016020">
    <property type="term" value="C:membrane"/>
    <property type="evidence" value="ECO:0007669"/>
    <property type="project" value="UniProtKB-SubCell"/>
</dbReference>
<reference evidence="14" key="1">
    <citation type="submission" date="2016-11" db="UniProtKB">
        <authorList>
            <consortium name="WormBaseParasite"/>
        </authorList>
    </citation>
    <scope>IDENTIFICATION</scope>
</reference>
<keyword evidence="3" id="KW-0812">Transmembrane</keyword>
<dbReference type="PANTHER" id="PTHR24039">
    <property type="entry name" value="FIBRILLIN-RELATED"/>
    <property type="match status" value="1"/>
</dbReference>
<dbReference type="InterPro" id="IPR024731">
    <property type="entry name" value="NELL2-like_EGF"/>
</dbReference>
<dbReference type="FunFam" id="2.10.25.10:FF:000038">
    <property type="entry name" value="Fibrillin 2"/>
    <property type="match status" value="2"/>
</dbReference>
<dbReference type="PROSITE" id="PS50026">
    <property type="entry name" value="EGF_3"/>
    <property type="match status" value="3"/>
</dbReference>
<keyword evidence="13" id="KW-1185">Reference proteome</keyword>
<dbReference type="Pfam" id="PF00008">
    <property type="entry name" value="EGF"/>
    <property type="match status" value="1"/>
</dbReference>
<evidence type="ECO:0000256" key="1">
    <source>
        <dbReference type="ARBA" id="ARBA00004479"/>
    </source>
</evidence>
<keyword evidence="6" id="KW-0106">Calcium</keyword>
<dbReference type="SUPFAM" id="SSF57196">
    <property type="entry name" value="EGF/Laminin"/>
    <property type="match status" value="1"/>
</dbReference>
<dbReference type="FunFam" id="2.10.25.10:FF:000202">
    <property type="entry name" value="Multiple epidermal growth factor-like domains 8"/>
    <property type="match status" value="1"/>
</dbReference>
<evidence type="ECO:0000259" key="12">
    <source>
        <dbReference type="PROSITE" id="PS50026"/>
    </source>
</evidence>
<evidence type="ECO:0000256" key="8">
    <source>
        <dbReference type="ARBA" id="ARBA00023136"/>
    </source>
</evidence>
<evidence type="ECO:0000256" key="11">
    <source>
        <dbReference type="PROSITE-ProRule" id="PRU00076"/>
    </source>
</evidence>
<keyword evidence="2 11" id="KW-0245">EGF-like domain</keyword>
<dbReference type="InterPro" id="IPR000152">
    <property type="entry name" value="EGF-type_Asp/Asn_hydroxyl_site"/>
</dbReference>
<dbReference type="InterPro" id="IPR049883">
    <property type="entry name" value="NOTCH1_EGF-like"/>
</dbReference>
<keyword evidence="9" id="KW-1015">Disulfide bond</keyword>
<evidence type="ECO:0000256" key="2">
    <source>
        <dbReference type="ARBA" id="ARBA00022536"/>
    </source>
</evidence>
<organism evidence="13 14">
    <name type="scientific">Heterorhabditis bacteriophora</name>
    <name type="common">Entomopathogenic nematode worm</name>
    <dbReference type="NCBI Taxonomy" id="37862"/>
    <lineage>
        <taxon>Eukaryota</taxon>
        <taxon>Metazoa</taxon>
        <taxon>Ecdysozoa</taxon>
        <taxon>Nematoda</taxon>
        <taxon>Chromadorea</taxon>
        <taxon>Rhabditida</taxon>
        <taxon>Rhabditina</taxon>
        <taxon>Rhabditomorpha</taxon>
        <taxon>Strongyloidea</taxon>
        <taxon>Heterorhabditidae</taxon>
        <taxon>Heterorhabditis</taxon>
    </lineage>
</organism>
<proteinExistence type="predicted"/>
<dbReference type="Gene3D" id="2.10.25.10">
    <property type="entry name" value="Laminin"/>
    <property type="match status" value="7"/>
</dbReference>
<evidence type="ECO:0000256" key="5">
    <source>
        <dbReference type="ARBA" id="ARBA00022737"/>
    </source>
</evidence>
<dbReference type="AlphaFoldDB" id="A0A1I7W651"/>
<evidence type="ECO:0000256" key="7">
    <source>
        <dbReference type="ARBA" id="ARBA00022989"/>
    </source>
</evidence>
<evidence type="ECO:0000313" key="13">
    <source>
        <dbReference type="Proteomes" id="UP000095283"/>
    </source>
</evidence>
<evidence type="ECO:0000256" key="9">
    <source>
        <dbReference type="ARBA" id="ARBA00023157"/>
    </source>
</evidence>
<protein>
    <submittedName>
        <fullName evidence="14">EGF-like domain-containing protein</fullName>
    </submittedName>
</protein>
<feature type="domain" description="EGF-like" evidence="12">
    <location>
        <begin position="338"/>
        <end position="379"/>
    </location>
</feature>
<feature type="domain" description="EGF-like" evidence="12">
    <location>
        <begin position="110"/>
        <end position="151"/>
    </location>
</feature>
<keyword evidence="7" id="KW-1133">Transmembrane helix</keyword>
<feature type="domain" description="EGF-like" evidence="12">
    <location>
        <begin position="194"/>
        <end position="236"/>
    </location>
</feature>
<keyword evidence="8" id="KW-0472">Membrane</keyword>
<dbReference type="Proteomes" id="UP000095283">
    <property type="component" value="Unplaced"/>
</dbReference>
<dbReference type="PROSITE" id="PS00010">
    <property type="entry name" value="ASX_HYDROXYL"/>
    <property type="match status" value="3"/>
</dbReference>
<dbReference type="InterPro" id="IPR000742">
    <property type="entry name" value="EGF"/>
</dbReference>
<evidence type="ECO:0000256" key="6">
    <source>
        <dbReference type="ARBA" id="ARBA00022837"/>
    </source>
</evidence>
<dbReference type="SMART" id="SM00179">
    <property type="entry name" value="EGF_CA"/>
    <property type="match status" value="6"/>
</dbReference>
<dbReference type="PROSITE" id="PS01187">
    <property type="entry name" value="EGF_CA"/>
    <property type="match status" value="3"/>
</dbReference>
<dbReference type="WBParaSite" id="Hba_00090">
    <property type="protein sequence ID" value="Hba_00090"/>
    <property type="gene ID" value="Hba_00090"/>
</dbReference>
<dbReference type="PANTHER" id="PTHR24039:SF58">
    <property type="entry name" value="EGF-LIKE DOMAIN-CONTAINING PROTEIN"/>
    <property type="match status" value="1"/>
</dbReference>
<dbReference type="SMART" id="SM00181">
    <property type="entry name" value="EGF"/>
    <property type="match status" value="9"/>
</dbReference>
<evidence type="ECO:0000256" key="3">
    <source>
        <dbReference type="ARBA" id="ARBA00022692"/>
    </source>
</evidence>
<dbReference type="InterPro" id="IPR009030">
    <property type="entry name" value="Growth_fac_rcpt_cys_sf"/>
</dbReference>
<keyword evidence="10" id="KW-0325">Glycoprotein</keyword>
<dbReference type="GO" id="GO:0048731">
    <property type="term" value="P:system development"/>
    <property type="evidence" value="ECO:0007669"/>
    <property type="project" value="UniProtKB-ARBA"/>
</dbReference>
<sequence length="716" mass="79812">MIILDINECKINSHNCNDVIEQCHNTVPGFFCNCTNGYERNEKGVCSPLKKCDTECKEYAECRYMRDGNSACICQTGYVVNAERVQCNSLIFCVILCCFTIKVSFMLSCVVPKCTPDTCDENAECRETSEGTTCMCKEGYRGVGTIVDRCQPINPCVDSPNMCSKYAKCECPSPGKHVCVCDPNYTGNGTWCTDIDECLTGLHNCDENANCINYQGGFSCKCKTGYSGSGIKGDCSGTNRTSTLYSDINECLSPKDNQCDPISTCCVNTVGSYHCRCNSGYTRSSDPHKCEESTDINECTQNSTLCGIHHCQNEKPFYKCRCLNGYESVDDSQRACKNIDECLKGTAICHPNALCTDTEGSYKCSCKTGYSGDGTVNCDLIDLCKTGQNECKPESTTCYMFPDKPVYRCDCKPGFEVPPGQTDVRECTDEKQMSPKKQLTCVNLDECAMDPAYDITIKKLSSGEYSEKDWTTVMEVPRNNDSGYAWCYYHAKAGGSFVLTVLPLCTDAPPNIRFPYNTNKPAQFSQPVGFGCGCLTTELTVDPYRINKPICNRQFKNFKNFHPVANVISLEVLFVNKTLAICSVTMHTSYIAYGLFLDFECDNQSDFPETIKDPQDRVYIHCINNVFHPAPGFELIRDNVTGCVLAVRDRLLIILDIDECARGDACCEDEKYCNDDNCVRCINTKGSFSCQLKDRICESSKIDRKTCQCKKKINKY</sequence>
<dbReference type="GO" id="GO:0005509">
    <property type="term" value="F:calcium ion binding"/>
    <property type="evidence" value="ECO:0007669"/>
    <property type="project" value="InterPro"/>
</dbReference>
<dbReference type="GO" id="GO:0048513">
    <property type="term" value="P:animal organ development"/>
    <property type="evidence" value="ECO:0007669"/>
    <property type="project" value="UniProtKB-ARBA"/>
</dbReference>
<evidence type="ECO:0000313" key="14">
    <source>
        <dbReference type="WBParaSite" id="Hba_00090"/>
    </source>
</evidence>
<dbReference type="Pfam" id="PF12947">
    <property type="entry name" value="EGF_3"/>
    <property type="match status" value="1"/>
</dbReference>
<dbReference type="CDD" id="cd00054">
    <property type="entry name" value="EGF_CA"/>
    <property type="match status" value="3"/>
</dbReference>
<keyword evidence="5" id="KW-0677">Repeat</keyword>
<evidence type="ECO:0000256" key="10">
    <source>
        <dbReference type="ARBA" id="ARBA00023180"/>
    </source>
</evidence>
<comment type="caution">
    <text evidence="11">Lacks conserved residue(s) required for the propagation of feature annotation.</text>
</comment>